<accession>A0A195D779</accession>
<sequence length="56" mass="6735">RLNFLDTTVIVDYNNSVIFNRYHKSTFSSRFLSYHFHHPIETESNTTDRSERGVRE</sequence>
<name>A0A195D779_9HYME</name>
<organism evidence="1 2">
    <name type="scientific">Cyphomyrmex costatus</name>
    <dbReference type="NCBI Taxonomy" id="456900"/>
    <lineage>
        <taxon>Eukaryota</taxon>
        <taxon>Metazoa</taxon>
        <taxon>Ecdysozoa</taxon>
        <taxon>Arthropoda</taxon>
        <taxon>Hexapoda</taxon>
        <taxon>Insecta</taxon>
        <taxon>Pterygota</taxon>
        <taxon>Neoptera</taxon>
        <taxon>Endopterygota</taxon>
        <taxon>Hymenoptera</taxon>
        <taxon>Apocrita</taxon>
        <taxon>Aculeata</taxon>
        <taxon>Formicoidea</taxon>
        <taxon>Formicidae</taxon>
        <taxon>Myrmicinae</taxon>
        <taxon>Cyphomyrmex</taxon>
    </lineage>
</organism>
<keyword evidence="2" id="KW-1185">Reference proteome</keyword>
<dbReference type="Proteomes" id="UP000078542">
    <property type="component" value="Unassembled WGS sequence"/>
</dbReference>
<gene>
    <name evidence="1" type="ORF">ALC62_00384</name>
</gene>
<evidence type="ECO:0000313" key="1">
    <source>
        <dbReference type="EMBL" id="KYN08712.1"/>
    </source>
</evidence>
<protein>
    <submittedName>
        <fullName evidence="1">Uncharacterized protein</fullName>
    </submittedName>
</protein>
<feature type="non-terminal residue" evidence="1">
    <location>
        <position position="1"/>
    </location>
</feature>
<dbReference type="AlphaFoldDB" id="A0A195D779"/>
<reference evidence="1 2" key="1">
    <citation type="submission" date="2016-03" db="EMBL/GenBank/DDBJ databases">
        <title>Cyphomyrmex costatus WGS genome.</title>
        <authorList>
            <person name="Nygaard S."/>
            <person name="Hu H."/>
            <person name="Boomsma J."/>
            <person name="Zhang G."/>
        </authorList>
    </citation>
    <scope>NUCLEOTIDE SEQUENCE [LARGE SCALE GENOMIC DNA]</scope>
    <source>
        <strain evidence="1">MS0001</strain>
        <tissue evidence="1">Whole body</tissue>
    </source>
</reference>
<dbReference type="EMBL" id="KQ976750">
    <property type="protein sequence ID" value="KYN08712.1"/>
    <property type="molecule type" value="Genomic_DNA"/>
</dbReference>
<evidence type="ECO:0000313" key="2">
    <source>
        <dbReference type="Proteomes" id="UP000078542"/>
    </source>
</evidence>
<proteinExistence type="predicted"/>